<reference evidence="2 3" key="1">
    <citation type="submission" date="2018-11" db="EMBL/GenBank/DDBJ databases">
        <title>Sequencing the genomes of 1000 actinobacteria strains.</title>
        <authorList>
            <person name="Klenk H.-P."/>
        </authorList>
    </citation>
    <scope>NUCLEOTIDE SEQUENCE [LARGE SCALE GENOMIC DNA]</scope>
    <source>
        <strain evidence="2 3">DSM 43634</strain>
    </source>
</reference>
<accession>A0A3N1GTZ5</accession>
<dbReference type="OrthoDB" id="4088450at2"/>
<feature type="domain" description="MEDS" evidence="1">
    <location>
        <begin position="14"/>
        <end position="161"/>
    </location>
</feature>
<proteinExistence type="predicted"/>
<evidence type="ECO:0000259" key="1">
    <source>
        <dbReference type="Pfam" id="PF14417"/>
    </source>
</evidence>
<dbReference type="InterPro" id="IPR025847">
    <property type="entry name" value="MEDS_domain"/>
</dbReference>
<gene>
    <name evidence="2" type="ORF">EDD30_6730</name>
</gene>
<organism evidence="2 3">
    <name type="scientific">Couchioplanes caeruleus</name>
    <dbReference type="NCBI Taxonomy" id="56438"/>
    <lineage>
        <taxon>Bacteria</taxon>
        <taxon>Bacillati</taxon>
        <taxon>Actinomycetota</taxon>
        <taxon>Actinomycetes</taxon>
        <taxon>Micromonosporales</taxon>
        <taxon>Micromonosporaceae</taxon>
        <taxon>Couchioplanes</taxon>
    </lineage>
</organism>
<sequence>MSGIVDHRRRGRFRHGVLVVDAEDTIERLLVPHLRREITAGQAVLMVVGSGTAQIVRDRLGRDADALQWTPMDGFYQRLGFTYSGFDRYLHEQHARRQTVHVVAEPDVVSDPRAPVDRTAAYLKYEAMTNEVYAGYGCPITCIWHRQHHPASIIDDVRAVHGQERTVHGDRDNPTYVPPVAYLNARAQASIPPTPPVTDLDLTLWDLSELGACRAAITRWAAQSPRRRPARRRRDQ</sequence>
<dbReference type="AlphaFoldDB" id="A0A3N1GTZ5"/>
<dbReference type="Pfam" id="PF14417">
    <property type="entry name" value="MEDS"/>
    <property type="match status" value="1"/>
</dbReference>
<dbReference type="Proteomes" id="UP000271683">
    <property type="component" value="Unassembled WGS sequence"/>
</dbReference>
<protein>
    <submittedName>
        <fullName evidence="2">DcmR-like sensory protein</fullName>
    </submittedName>
</protein>
<comment type="caution">
    <text evidence="2">The sequence shown here is derived from an EMBL/GenBank/DDBJ whole genome shotgun (WGS) entry which is preliminary data.</text>
</comment>
<name>A0A3N1GTZ5_9ACTN</name>
<dbReference type="EMBL" id="RJKL01000001">
    <property type="protein sequence ID" value="ROP33697.1"/>
    <property type="molecule type" value="Genomic_DNA"/>
</dbReference>
<evidence type="ECO:0000313" key="2">
    <source>
        <dbReference type="EMBL" id="ROP33697.1"/>
    </source>
</evidence>
<evidence type="ECO:0000313" key="3">
    <source>
        <dbReference type="Proteomes" id="UP000271683"/>
    </source>
</evidence>